<feature type="compositionally biased region" description="Low complexity" evidence="1">
    <location>
        <begin position="801"/>
        <end position="842"/>
    </location>
</feature>
<feature type="compositionally biased region" description="Low complexity" evidence="1">
    <location>
        <begin position="204"/>
        <end position="221"/>
    </location>
</feature>
<dbReference type="Proteomes" id="UP000799438">
    <property type="component" value="Unassembled WGS sequence"/>
</dbReference>
<gene>
    <name evidence="2" type="ORF">K452DRAFT_74564</name>
</gene>
<feature type="compositionally biased region" description="Low complexity" evidence="1">
    <location>
        <begin position="163"/>
        <end position="178"/>
    </location>
</feature>
<feature type="compositionally biased region" description="Low complexity" evidence="1">
    <location>
        <begin position="912"/>
        <end position="937"/>
    </location>
</feature>
<feature type="compositionally biased region" description="Basic and acidic residues" evidence="1">
    <location>
        <begin position="663"/>
        <end position="705"/>
    </location>
</feature>
<sequence>MARAKPNKAVVPAAYSPPATRTRSRKATTNTQSQSTEPDNTVEPPKAAPKKRAARQTRTERTEPTTNRIKKPATRGRPASKKASGAATKRTAAAIENNTTTDSSEPVEGPSSQPASQSTPARAKGAPASRRTRAATKAGVASPIASNPNTPKNAGTPRKDMTPLDVVVPDDNNNTTTTDPDDWFPNLPRASTLYTNKSERAQSRRSSLAQSRRSSVSQSRRSSTHQPLEGNEPRNGAVNAEPADEPTADEMTAEAPAEFPGITDDLEAEGSTTEEDEELPEVAEPEHTATSREVDQEEESGNEVDVAPSSDPIIAPSSDPAVEDNDVESEEELTNDEGNDDRDHATEDEDEGMDDAASEDAHIEEFTPEASSPRSPHTPQSASRSEEKEPTTSARKFGLGLLSSVGSAFTRIFRSPLRSPQQPTEPTEHSTITSPAKAAHERKARNKGATPKPRVTDADKRHAMHEAAKAHADRRQQIEREVAKQEPGQKRRRTSVEKIPAHRPGERGYGMVDEYFDELEASENTAPGNQSHHSSPRTPESAKHTAKRRRLGSSTYEDEESDESFTPQPPTTLKRPRNGFRRMMMKQGHEDPMNIFKQDKRALHVNSFRDPQEPLQDDFSKSNRLPTPNKPSPSNVYTGSVAAMPGDVGWKPPNVFKQSQEQLSEKRSRPKTDLDALRRAAEAVARKDEEDRTEEEQRILEEGQRKLGHIAGTGSFSAPEYSSDEDSTMLDDSDEDEEPKTPSKSSGFPSFSLKGAAPKNDSVNGTAPSGKKVTFADTPSVSVIQKPPPPPTPAHAQLPGTAPANPTTPTKAAAPAPAPASTPAQTQPQAQSTTPASAAKTPFGAIGPASLARAREIAEKHKPKTASRLQYSTRMSSSPQNQKSPEDKQSASKAQAAQSKEANDMASSLITQGLVPPVGGTPQPQPAPAGDGQQPVPETHDHLPSWFPASCRNIKDPLDLKQLEQLEEEEDRNIENAWAAWSKNDNQTMFDSFAISMETRKAFGAQLNTESLEEIEQAEREVENEFMRFSAMSTSV</sequence>
<feature type="region of interest" description="Disordered" evidence="1">
    <location>
        <begin position="1"/>
        <end position="399"/>
    </location>
</feature>
<keyword evidence="3" id="KW-1185">Reference proteome</keyword>
<evidence type="ECO:0000313" key="2">
    <source>
        <dbReference type="EMBL" id="KAF2139276.1"/>
    </source>
</evidence>
<feature type="compositionally biased region" description="Acidic residues" evidence="1">
    <location>
        <begin position="722"/>
        <end position="738"/>
    </location>
</feature>
<feature type="region of interest" description="Disordered" evidence="1">
    <location>
        <begin position="413"/>
        <end position="949"/>
    </location>
</feature>
<accession>A0A6A6B5Y6</accession>
<dbReference type="EMBL" id="ML995493">
    <property type="protein sequence ID" value="KAF2139276.1"/>
    <property type="molecule type" value="Genomic_DNA"/>
</dbReference>
<feature type="compositionally biased region" description="Polar residues" evidence="1">
    <location>
        <begin position="144"/>
        <end position="153"/>
    </location>
</feature>
<feature type="compositionally biased region" description="Basic residues" evidence="1">
    <location>
        <begin position="68"/>
        <end position="80"/>
    </location>
</feature>
<feature type="compositionally biased region" description="Low complexity" evidence="1">
    <location>
        <begin position="891"/>
        <end position="900"/>
    </location>
</feature>
<dbReference type="GeneID" id="54304594"/>
<feature type="compositionally biased region" description="Low complexity" evidence="1">
    <location>
        <begin position="307"/>
        <end position="320"/>
    </location>
</feature>
<feature type="compositionally biased region" description="Low complexity" evidence="1">
    <location>
        <begin position="81"/>
        <end position="94"/>
    </location>
</feature>
<dbReference type="RefSeq" id="XP_033394989.1">
    <property type="nucleotide sequence ID" value="XM_033547087.1"/>
</dbReference>
<dbReference type="AlphaFoldDB" id="A0A6A6B5Y6"/>
<name>A0A6A6B5Y6_9PEZI</name>
<feature type="compositionally biased region" description="Acidic residues" evidence="1">
    <location>
        <begin position="264"/>
        <end position="283"/>
    </location>
</feature>
<feature type="compositionally biased region" description="Polar residues" evidence="1">
    <location>
        <begin position="418"/>
        <end position="434"/>
    </location>
</feature>
<organism evidence="2 3">
    <name type="scientific">Aplosporella prunicola CBS 121167</name>
    <dbReference type="NCBI Taxonomy" id="1176127"/>
    <lineage>
        <taxon>Eukaryota</taxon>
        <taxon>Fungi</taxon>
        <taxon>Dikarya</taxon>
        <taxon>Ascomycota</taxon>
        <taxon>Pezizomycotina</taxon>
        <taxon>Dothideomycetes</taxon>
        <taxon>Dothideomycetes incertae sedis</taxon>
        <taxon>Botryosphaeriales</taxon>
        <taxon>Aplosporellaceae</taxon>
        <taxon>Aplosporella</taxon>
    </lineage>
</organism>
<feature type="compositionally biased region" description="Basic and acidic residues" evidence="1">
    <location>
        <begin position="454"/>
        <end position="506"/>
    </location>
</feature>
<evidence type="ECO:0000313" key="3">
    <source>
        <dbReference type="Proteomes" id="UP000799438"/>
    </source>
</evidence>
<feature type="compositionally biased region" description="Basic and acidic residues" evidence="1">
    <location>
        <begin position="284"/>
        <end position="294"/>
    </location>
</feature>
<dbReference type="OrthoDB" id="3940099at2759"/>
<feature type="compositionally biased region" description="Basic and acidic residues" evidence="1">
    <location>
        <begin position="587"/>
        <end position="602"/>
    </location>
</feature>
<feature type="compositionally biased region" description="Acidic residues" evidence="1">
    <location>
        <begin position="321"/>
        <end position="358"/>
    </location>
</feature>
<proteinExistence type="predicted"/>
<feature type="compositionally biased region" description="Polar residues" evidence="1">
    <location>
        <begin position="27"/>
        <end position="39"/>
    </location>
</feature>
<reference evidence="2" key="1">
    <citation type="journal article" date="2020" name="Stud. Mycol.">
        <title>101 Dothideomycetes genomes: a test case for predicting lifestyles and emergence of pathogens.</title>
        <authorList>
            <person name="Haridas S."/>
            <person name="Albert R."/>
            <person name="Binder M."/>
            <person name="Bloem J."/>
            <person name="Labutti K."/>
            <person name="Salamov A."/>
            <person name="Andreopoulos B."/>
            <person name="Baker S."/>
            <person name="Barry K."/>
            <person name="Bills G."/>
            <person name="Bluhm B."/>
            <person name="Cannon C."/>
            <person name="Castanera R."/>
            <person name="Culley D."/>
            <person name="Daum C."/>
            <person name="Ezra D."/>
            <person name="Gonzalez J."/>
            <person name="Henrissat B."/>
            <person name="Kuo A."/>
            <person name="Liang C."/>
            <person name="Lipzen A."/>
            <person name="Lutzoni F."/>
            <person name="Magnuson J."/>
            <person name="Mondo S."/>
            <person name="Nolan M."/>
            <person name="Ohm R."/>
            <person name="Pangilinan J."/>
            <person name="Park H.-J."/>
            <person name="Ramirez L."/>
            <person name="Alfaro M."/>
            <person name="Sun H."/>
            <person name="Tritt A."/>
            <person name="Yoshinaga Y."/>
            <person name="Zwiers L.-H."/>
            <person name="Turgeon B."/>
            <person name="Goodwin S."/>
            <person name="Spatafora J."/>
            <person name="Crous P."/>
            <person name="Grigoriev I."/>
        </authorList>
    </citation>
    <scope>NUCLEOTIDE SEQUENCE</scope>
    <source>
        <strain evidence="2">CBS 121167</strain>
    </source>
</reference>
<protein>
    <submittedName>
        <fullName evidence="2">Uncharacterized protein</fullName>
    </submittedName>
</protein>
<feature type="compositionally biased region" description="Polar residues" evidence="1">
    <location>
        <begin position="522"/>
        <end position="538"/>
    </location>
</feature>
<feature type="compositionally biased region" description="Polar residues" evidence="1">
    <location>
        <begin position="369"/>
        <end position="383"/>
    </location>
</feature>
<evidence type="ECO:0000256" key="1">
    <source>
        <dbReference type="SAM" id="MobiDB-lite"/>
    </source>
</evidence>
<feature type="compositionally biased region" description="Low complexity" evidence="1">
    <location>
        <begin position="110"/>
        <end position="121"/>
    </location>
</feature>
<feature type="compositionally biased region" description="Polar residues" evidence="1">
    <location>
        <begin position="622"/>
        <end position="638"/>
    </location>
</feature>
<feature type="compositionally biased region" description="Polar residues" evidence="1">
    <location>
        <begin position="867"/>
        <end position="883"/>
    </location>
</feature>
<feature type="compositionally biased region" description="Basic residues" evidence="1">
    <location>
        <begin position="574"/>
        <end position="584"/>
    </location>
</feature>
<feature type="compositionally biased region" description="Acidic residues" evidence="1">
    <location>
        <begin position="242"/>
        <end position="252"/>
    </location>
</feature>